<dbReference type="GO" id="GO:0005524">
    <property type="term" value="F:ATP binding"/>
    <property type="evidence" value="ECO:0007669"/>
    <property type="project" value="InterPro"/>
</dbReference>
<feature type="compositionally biased region" description="Basic and acidic residues" evidence="1">
    <location>
        <begin position="556"/>
        <end position="597"/>
    </location>
</feature>
<feature type="compositionally biased region" description="Low complexity" evidence="1">
    <location>
        <begin position="400"/>
        <end position="418"/>
    </location>
</feature>
<evidence type="ECO:0000259" key="2">
    <source>
        <dbReference type="SMART" id="SM00487"/>
    </source>
</evidence>
<dbReference type="EMBL" id="BNCQ01000065">
    <property type="protein sequence ID" value="GIM15479.1"/>
    <property type="molecule type" value="Genomic_DNA"/>
</dbReference>
<feature type="compositionally biased region" description="Basic and acidic residues" evidence="1">
    <location>
        <begin position="524"/>
        <end position="540"/>
    </location>
</feature>
<sequence>MELGEFVFLAKGGFGRLLPAPAELNLNFKGQGRKGNLQLLWRPQQVDGTPQILAVVDRQLTNQDPQLPQNHVGVSNPAGQLLSVVGAGLADLQVISASVASPDVLAVRVSVHLLPAAFDVMVPEQTSRAVAYLDDGAAAAAAAATVAGSLLEVVNLLHLCRAADQLGEAGARILEPGEGGSSGGVEEGADGAAAAAAASAASGGVAEEDAEQQQQQYYNDVRDEIFDIVAPRDWHSAQLDPQGLKCKLFPYQQRALSWMIWRETQPELEGGNGINSLDGDGAAKLDEQAAVAAAAAAAAPTAHLGDFASQNLFWRRLEVVGGRELWVNPYPGGGVRTAPPPPPRLQRVGILADEMGLGKTVEVIALMLSRPPPPSPPPPPSVALGRQQQQHLQRGRRISVTGARGATADATADVDADASTAGAAAGRKAAVGGGRPRGANLIVTPPSILQQWSYEIANHSNLKVYVYDGLRWHRQQMADKEKEQIKKAKREERQAAERDKQVKREERNRRMAERAAALAAAQRSRQERQKRSRSEFESHWSGRGRGRGGARRRAHSFGEDDSGKSDDDHDHDGHGHESSGEESSKEKEEEEEGEKRAAWAGGKGAAVAAAAAIRKSECRRRGPGRGHSEGVPSHGTHAAAHGTLSSSDDAAHPTPSAANGSAGAAAALLQVAPLAQAALSPPKAEDAAGGRREGGHMRSPRVKLGVRFAFAGGQNGTGAGDGSNGCGNLGGRGASMDSGSGAGRSTCGTSPQGATGPSGSAAEVVKLRGEVAPAGAGATTAAVDVNVNDAELDAAAGEDVAAVATATTAAVATAAAGVNCTGGSNLNVGGKSAPSRMELYHRELMSAMYAGTPMCPASCDPMAEADAAVGELLEADVVLTTYSVLKEEVHYSPSNRVLSGLRHEKKYSVPESPLLQVQWHRLVMDEAQMVGGSYSNVVQMASRIEATHRWCVTGTPIGAGGLYDILGLLCVLKYKPYDDASVFKHLIADPYRTGTPEGHSRLASLIKPIMWRNSKAVAAQDHPLPRRVLQEAHLRFSAAEQTFYDVILDETRKAYNEMTNHQLQETRMRASQQQFAAQQQQQTE</sequence>
<name>A0A8J4LZ61_9CHLO</name>
<feature type="compositionally biased region" description="Polar residues" evidence="1">
    <location>
        <begin position="746"/>
        <end position="758"/>
    </location>
</feature>
<dbReference type="AlphaFoldDB" id="A0A8J4LZ61"/>
<dbReference type="Proteomes" id="UP000722791">
    <property type="component" value="Unassembled WGS sequence"/>
</dbReference>
<gene>
    <name evidence="3" type="ORF">Vretimale_18260</name>
</gene>
<feature type="region of interest" description="Disordered" evidence="1">
    <location>
        <begin position="680"/>
        <end position="701"/>
    </location>
</feature>
<dbReference type="PANTHER" id="PTHR45865:SF1">
    <property type="entry name" value="E3 UBIQUITIN-PROTEIN LIGASE SHPRH"/>
    <property type="match status" value="1"/>
</dbReference>
<dbReference type="InterPro" id="IPR027417">
    <property type="entry name" value="P-loop_NTPase"/>
</dbReference>
<comment type="caution">
    <text evidence="3">The sequence shown here is derived from an EMBL/GenBank/DDBJ whole genome shotgun (WGS) entry which is preliminary data.</text>
</comment>
<evidence type="ECO:0000313" key="4">
    <source>
        <dbReference type="Proteomes" id="UP000722791"/>
    </source>
</evidence>
<feature type="region of interest" description="Disordered" evidence="1">
    <location>
        <begin position="481"/>
        <end position="661"/>
    </location>
</feature>
<feature type="non-terminal residue" evidence="3">
    <location>
        <position position="1"/>
    </location>
</feature>
<dbReference type="PANTHER" id="PTHR45865">
    <property type="entry name" value="E3 UBIQUITIN-PROTEIN LIGASE SHPRH FAMILY MEMBER"/>
    <property type="match status" value="1"/>
</dbReference>
<feature type="domain" description="Helicase ATP-binding" evidence="2">
    <location>
        <begin position="244"/>
        <end position="986"/>
    </location>
</feature>
<accession>A0A8J4LZ61</accession>
<dbReference type="SUPFAM" id="SSF52540">
    <property type="entry name" value="P-loop containing nucleoside triphosphate hydrolases"/>
    <property type="match status" value="2"/>
</dbReference>
<feature type="region of interest" description="Disordered" evidence="1">
    <location>
        <begin position="369"/>
        <end position="418"/>
    </location>
</feature>
<feature type="compositionally biased region" description="Basic and acidic residues" evidence="1">
    <location>
        <begin position="683"/>
        <end position="696"/>
    </location>
</feature>
<dbReference type="Gene3D" id="3.40.50.10810">
    <property type="entry name" value="Tandem AAA-ATPase domain"/>
    <property type="match status" value="1"/>
</dbReference>
<dbReference type="InterPro" id="IPR052583">
    <property type="entry name" value="ATP-helicase/E3_Ub-Ligase"/>
</dbReference>
<evidence type="ECO:0000256" key="1">
    <source>
        <dbReference type="SAM" id="MobiDB-lite"/>
    </source>
</evidence>
<dbReference type="SMART" id="SM00487">
    <property type="entry name" value="DEXDc"/>
    <property type="match status" value="1"/>
</dbReference>
<dbReference type="InterPro" id="IPR000330">
    <property type="entry name" value="SNF2_N"/>
</dbReference>
<protein>
    <recommendedName>
        <fullName evidence="2">Helicase ATP-binding domain-containing protein</fullName>
    </recommendedName>
</protein>
<organism evidence="3 4">
    <name type="scientific">Volvox reticuliferus</name>
    <dbReference type="NCBI Taxonomy" id="1737510"/>
    <lineage>
        <taxon>Eukaryota</taxon>
        <taxon>Viridiplantae</taxon>
        <taxon>Chlorophyta</taxon>
        <taxon>core chlorophytes</taxon>
        <taxon>Chlorophyceae</taxon>
        <taxon>CS clade</taxon>
        <taxon>Chlamydomonadales</taxon>
        <taxon>Volvocaceae</taxon>
        <taxon>Volvox</taxon>
    </lineage>
</organism>
<evidence type="ECO:0000313" key="3">
    <source>
        <dbReference type="EMBL" id="GIM15479.1"/>
    </source>
</evidence>
<dbReference type="Pfam" id="PF00176">
    <property type="entry name" value="SNF2-rel_dom"/>
    <property type="match status" value="2"/>
</dbReference>
<dbReference type="InterPro" id="IPR014001">
    <property type="entry name" value="Helicase_ATP-bd"/>
</dbReference>
<feature type="compositionally biased region" description="Pro residues" evidence="1">
    <location>
        <begin position="370"/>
        <end position="381"/>
    </location>
</feature>
<feature type="compositionally biased region" description="Basic and acidic residues" evidence="1">
    <location>
        <begin position="481"/>
        <end position="513"/>
    </location>
</feature>
<dbReference type="Gene3D" id="3.40.50.300">
    <property type="entry name" value="P-loop containing nucleotide triphosphate hydrolases"/>
    <property type="match status" value="1"/>
</dbReference>
<reference evidence="3" key="1">
    <citation type="journal article" date="2021" name="Proc. Natl. Acad. Sci. U.S.A.">
        <title>Three genomes in the algal genus Volvox reveal the fate of a haploid sex-determining region after a transition to homothallism.</title>
        <authorList>
            <person name="Yamamoto K."/>
            <person name="Hamaji T."/>
            <person name="Kawai-Toyooka H."/>
            <person name="Matsuzaki R."/>
            <person name="Takahashi F."/>
            <person name="Nishimura Y."/>
            <person name="Kawachi M."/>
            <person name="Noguchi H."/>
            <person name="Minakuchi Y."/>
            <person name="Umen J.G."/>
            <person name="Toyoda A."/>
            <person name="Nozaki H."/>
        </authorList>
    </citation>
    <scope>NUCLEOTIDE SEQUENCE</scope>
    <source>
        <strain evidence="3">NIES-3785</strain>
    </source>
</reference>
<feature type="region of interest" description="Disordered" evidence="1">
    <location>
        <begin position="730"/>
        <end position="761"/>
    </location>
</feature>
<feature type="compositionally biased region" description="Basic residues" evidence="1">
    <location>
        <begin position="542"/>
        <end position="555"/>
    </location>
</feature>
<dbReference type="InterPro" id="IPR038718">
    <property type="entry name" value="SNF2-like_sf"/>
</dbReference>
<feature type="compositionally biased region" description="Low complexity" evidence="1">
    <location>
        <begin position="514"/>
        <end position="523"/>
    </location>
</feature>
<proteinExistence type="predicted"/>